<evidence type="ECO:0000313" key="3">
    <source>
        <dbReference type="Proteomes" id="UP000193409"/>
    </source>
</evidence>
<sequence length="184" mass="20304">MKRMLKHMCRAVAGFGRRQDGHATIEFAIWTPLFITLLFAAAEAGMMTAKQVALDRGVDMTVRDLRLGKYKAPDADDLRASVCFYAGVIIPNCEANTMVELRTVDSSSWETLDPDATCVEYQDDEIVVQDDPVFIGVENNLMLVRVCTLVDTIFPSTEFTTNLGLNSKNQTALVSATAFVNEPS</sequence>
<gene>
    <name evidence="2" type="ORF">PSA7680_02913</name>
</gene>
<organism evidence="2 3">
    <name type="scientific">Pseudoruegeria aquimaris</name>
    <dbReference type="NCBI Taxonomy" id="393663"/>
    <lineage>
        <taxon>Bacteria</taxon>
        <taxon>Pseudomonadati</taxon>
        <taxon>Pseudomonadota</taxon>
        <taxon>Alphaproteobacteria</taxon>
        <taxon>Rhodobacterales</taxon>
        <taxon>Roseobacteraceae</taxon>
        <taxon>Pseudoruegeria</taxon>
    </lineage>
</organism>
<proteinExistence type="predicted"/>
<dbReference type="InterPro" id="IPR012495">
    <property type="entry name" value="TadE-like_dom"/>
</dbReference>
<dbReference type="OrthoDB" id="7907064at2"/>
<evidence type="ECO:0000259" key="1">
    <source>
        <dbReference type="Pfam" id="PF07811"/>
    </source>
</evidence>
<evidence type="ECO:0000313" key="2">
    <source>
        <dbReference type="EMBL" id="SLN55868.1"/>
    </source>
</evidence>
<protein>
    <submittedName>
        <fullName evidence="2">TadE-like protein</fullName>
    </submittedName>
</protein>
<dbReference type="Proteomes" id="UP000193409">
    <property type="component" value="Unassembled WGS sequence"/>
</dbReference>
<dbReference type="AlphaFoldDB" id="A0A1Y5T4M9"/>
<dbReference type="EMBL" id="FWFQ01000023">
    <property type="protein sequence ID" value="SLN55868.1"/>
    <property type="molecule type" value="Genomic_DNA"/>
</dbReference>
<dbReference type="Pfam" id="PF07811">
    <property type="entry name" value="TadE"/>
    <property type="match status" value="1"/>
</dbReference>
<accession>A0A1Y5T4M9</accession>
<reference evidence="2 3" key="1">
    <citation type="submission" date="2017-03" db="EMBL/GenBank/DDBJ databases">
        <authorList>
            <person name="Afonso C.L."/>
            <person name="Miller P.J."/>
            <person name="Scott M.A."/>
            <person name="Spackman E."/>
            <person name="Goraichik I."/>
            <person name="Dimitrov K.M."/>
            <person name="Suarez D.L."/>
            <person name="Swayne D.E."/>
        </authorList>
    </citation>
    <scope>NUCLEOTIDE SEQUENCE [LARGE SCALE GENOMIC DNA]</scope>
    <source>
        <strain evidence="2 3">CECT 7680</strain>
    </source>
</reference>
<feature type="domain" description="TadE-like" evidence="1">
    <location>
        <begin position="22"/>
        <end position="63"/>
    </location>
</feature>
<name>A0A1Y5T4M9_9RHOB</name>
<keyword evidence="3" id="KW-1185">Reference proteome</keyword>